<name>A0AB33BPS3_MICA7</name>
<dbReference type="RefSeq" id="WP_002744782.1">
    <property type="nucleotide sequence ID" value="NZ_CP020771.1"/>
</dbReference>
<evidence type="ECO:0000313" key="3">
    <source>
        <dbReference type="EMBL" id="ARI81695.1"/>
    </source>
</evidence>
<proteinExistence type="predicted"/>
<accession>A0AB33BPS3</accession>
<keyword evidence="2" id="KW-0812">Transmembrane</keyword>
<gene>
    <name evidence="3" type="ORF">BH695_2415</name>
</gene>
<feature type="region of interest" description="Disordered" evidence="1">
    <location>
        <begin position="69"/>
        <end position="89"/>
    </location>
</feature>
<keyword evidence="2" id="KW-0472">Membrane</keyword>
<sequence>MLLLTANRNAKGIASSKMKKGTINDMNNSLQTKGFTLLQLLVGIIIVNVIGSFVYGRWFAKSPSLKTQEPSNQVVQPAATNTSKKQHTQTIGAIQLSKDQRQEEAASEEVYVPDGVKVTVKRSRTIARTVNIQWEALGGMDVSVGIKDIVDTSVRGEIKRIKGENFQESETIEYKVELNGEKSNRYKLIWIDTWRKGSVELREESTEAESKIYFLPFEIREKTELHVNEIHLN</sequence>
<evidence type="ECO:0000256" key="2">
    <source>
        <dbReference type="SAM" id="Phobius"/>
    </source>
</evidence>
<dbReference type="Proteomes" id="UP000192439">
    <property type="component" value="Chromosome"/>
</dbReference>
<organism evidence="3 4">
    <name type="scientific">Microcystis aeruginosa PCC 7806SL</name>
    <dbReference type="NCBI Taxonomy" id="1903187"/>
    <lineage>
        <taxon>Bacteria</taxon>
        <taxon>Bacillati</taxon>
        <taxon>Cyanobacteriota</taxon>
        <taxon>Cyanophyceae</taxon>
        <taxon>Oscillatoriophycideae</taxon>
        <taxon>Chroococcales</taxon>
        <taxon>Microcystaceae</taxon>
        <taxon>Microcystis</taxon>
    </lineage>
</organism>
<dbReference type="EMBL" id="CP020771">
    <property type="protein sequence ID" value="ARI81695.1"/>
    <property type="molecule type" value="Genomic_DNA"/>
</dbReference>
<evidence type="ECO:0000313" key="4">
    <source>
        <dbReference type="Proteomes" id="UP000192439"/>
    </source>
</evidence>
<protein>
    <submittedName>
        <fullName evidence="3">Uncharacterized protein</fullName>
    </submittedName>
</protein>
<keyword evidence="2" id="KW-1133">Transmembrane helix</keyword>
<keyword evidence="4" id="KW-1185">Reference proteome</keyword>
<reference evidence="3 4" key="1">
    <citation type="journal article" date="2018" name="Harmful Algae">
        <title>The highly heterogeneous methylated genomes and diverse restriction-modification systems of bloom-forming Microcystis.</title>
        <authorList>
            <person name="Zhao L."/>
            <person name="Song Y."/>
            <person name="Li L."/>
            <person name="Gan N."/>
            <person name="Brand J.J."/>
            <person name="Song L."/>
        </authorList>
    </citation>
    <scope>NUCLEOTIDE SEQUENCE [LARGE SCALE GENOMIC DNA]</scope>
    <source>
        <strain evidence="3 4">PCC 7806SL</strain>
    </source>
</reference>
<dbReference type="AlphaFoldDB" id="A0AB33BPS3"/>
<feature type="transmembrane region" description="Helical" evidence="2">
    <location>
        <begin position="35"/>
        <end position="56"/>
    </location>
</feature>
<evidence type="ECO:0000256" key="1">
    <source>
        <dbReference type="SAM" id="MobiDB-lite"/>
    </source>
</evidence>